<name>X1RLV7_9ZZZZ</name>
<proteinExistence type="predicted"/>
<dbReference type="EMBL" id="BARW01003169">
    <property type="protein sequence ID" value="GAI64160.1"/>
    <property type="molecule type" value="Genomic_DNA"/>
</dbReference>
<sequence length="252" mass="29854">MQSVAYLVITYPEEIRCLMRNAQALRAQRNKLTRVLKQLGYDRGMDRWHYKGDQDDDYHPHQNALVDGGYLAPEELERQKDMIRRKLLPRSMAKLLGKDLEIHYQYTTSQKKIYHWLKYITRPTFLEYSWDPALAEDLYGFHNNHTWGRWDQPSKWQLNHRSRSIRIMSMVEQGLHPVSGKPITWDRKPTPLSFILAQGPTEIAPGYYLLPAFKHQHESRASPLSHLPSYLTDDQLTPKQLLRLWQIHQVEP</sequence>
<reference evidence="1" key="1">
    <citation type="journal article" date="2014" name="Front. Microbiol.">
        <title>High frequency of phylogenetically diverse reductive dehalogenase-homologous genes in deep subseafloor sedimentary metagenomes.</title>
        <authorList>
            <person name="Kawai M."/>
            <person name="Futagami T."/>
            <person name="Toyoda A."/>
            <person name="Takaki Y."/>
            <person name="Nishi S."/>
            <person name="Hori S."/>
            <person name="Arai W."/>
            <person name="Tsubouchi T."/>
            <person name="Morono Y."/>
            <person name="Uchiyama I."/>
            <person name="Ito T."/>
            <person name="Fujiyama A."/>
            <person name="Inagaki F."/>
            <person name="Takami H."/>
        </authorList>
    </citation>
    <scope>NUCLEOTIDE SEQUENCE</scope>
    <source>
        <strain evidence="1">Expedition CK06-06</strain>
    </source>
</reference>
<gene>
    <name evidence="1" type="ORF">S12H4_08260</name>
</gene>
<accession>X1RLV7</accession>
<comment type="caution">
    <text evidence="1">The sequence shown here is derived from an EMBL/GenBank/DDBJ whole genome shotgun (WGS) entry which is preliminary data.</text>
</comment>
<dbReference type="AlphaFoldDB" id="X1RLV7"/>
<organism evidence="1">
    <name type="scientific">marine sediment metagenome</name>
    <dbReference type="NCBI Taxonomy" id="412755"/>
    <lineage>
        <taxon>unclassified sequences</taxon>
        <taxon>metagenomes</taxon>
        <taxon>ecological metagenomes</taxon>
    </lineage>
</organism>
<protein>
    <submittedName>
        <fullName evidence="1">Uncharacterized protein</fullName>
    </submittedName>
</protein>
<evidence type="ECO:0000313" key="1">
    <source>
        <dbReference type="EMBL" id="GAI64160.1"/>
    </source>
</evidence>